<name>A0A0N4XKB4_NIPBR</name>
<reference evidence="1 2" key="2">
    <citation type="submission" date="2018-11" db="EMBL/GenBank/DDBJ databases">
        <authorList>
            <consortium name="Pathogen Informatics"/>
        </authorList>
    </citation>
    <scope>NUCLEOTIDE SEQUENCE [LARGE SCALE GENOMIC DNA]</scope>
</reference>
<dbReference type="Proteomes" id="UP000271162">
    <property type="component" value="Unassembled WGS sequence"/>
</dbReference>
<sequence length="155" mass="17280">MARLLFVDLSAAQRSSIASSGLVEFVGARSQRKCRCGGFLSPIDTSRGETGHETHEILFVECDFNRTHAPYVVGGQRFSAVTCTDASSREESPRRFDLQRRGSLHALQCPDCAVPGDQWQRRQSPTIRSGINSHMGRLKYFSILLLFTISKLFAL</sequence>
<protein>
    <submittedName>
        <fullName evidence="1 3">Uncharacterized protein</fullName>
    </submittedName>
</protein>
<keyword evidence="2" id="KW-1185">Reference proteome</keyword>
<dbReference type="EMBL" id="UYSL01003938">
    <property type="protein sequence ID" value="VDL66556.1"/>
    <property type="molecule type" value="Genomic_DNA"/>
</dbReference>
<dbReference type="WBParaSite" id="NBR_0000296601-mRNA-1">
    <property type="protein sequence ID" value="NBR_0000296601-mRNA-1"/>
    <property type="gene ID" value="NBR_0000296601"/>
</dbReference>
<reference evidence="3" key="1">
    <citation type="submission" date="2017-02" db="UniProtKB">
        <authorList>
            <consortium name="WormBaseParasite"/>
        </authorList>
    </citation>
    <scope>IDENTIFICATION</scope>
</reference>
<proteinExistence type="predicted"/>
<organism evidence="3">
    <name type="scientific">Nippostrongylus brasiliensis</name>
    <name type="common">Rat hookworm</name>
    <dbReference type="NCBI Taxonomy" id="27835"/>
    <lineage>
        <taxon>Eukaryota</taxon>
        <taxon>Metazoa</taxon>
        <taxon>Ecdysozoa</taxon>
        <taxon>Nematoda</taxon>
        <taxon>Chromadorea</taxon>
        <taxon>Rhabditida</taxon>
        <taxon>Rhabditina</taxon>
        <taxon>Rhabditomorpha</taxon>
        <taxon>Strongyloidea</taxon>
        <taxon>Heligmosomidae</taxon>
        <taxon>Nippostrongylus</taxon>
    </lineage>
</organism>
<accession>A0A0N4XKB4</accession>
<evidence type="ECO:0000313" key="3">
    <source>
        <dbReference type="WBParaSite" id="NBR_0000296601-mRNA-1"/>
    </source>
</evidence>
<dbReference type="AlphaFoldDB" id="A0A0N4XKB4"/>
<evidence type="ECO:0000313" key="2">
    <source>
        <dbReference type="Proteomes" id="UP000271162"/>
    </source>
</evidence>
<gene>
    <name evidence="1" type="ORF">NBR_LOCUS2967</name>
</gene>
<evidence type="ECO:0000313" key="1">
    <source>
        <dbReference type="EMBL" id="VDL66556.1"/>
    </source>
</evidence>